<proteinExistence type="predicted"/>
<name>W2VRI9_PHYNI</name>
<dbReference type="AlphaFoldDB" id="W2VRI9"/>
<evidence type="ECO:0000313" key="2">
    <source>
        <dbReference type="Proteomes" id="UP000018958"/>
    </source>
</evidence>
<evidence type="ECO:0000313" key="1">
    <source>
        <dbReference type="EMBL" id="ETP00009.1"/>
    </source>
</evidence>
<gene>
    <name evidence="1" type="ORF">F441_22566</name>
</gene>
<sequence>MLRHAAVIASDVHHSGRDIIRVAAVVASSQTAASSTELSHATSSVTMHLTKTLLAIAIVLVASSDKLATASKKTTAQNGLYADIYNVEDGIATTKMRVPLGDVNQYKKSDFKNLKKTLTNQEERAAVHLPKGFNSLFSGLERFLGFFRGKRRLRIEEV</sequence>
<accession>W2VRI9</accession>
<reference evidence="1 2" key="1">
    <citation type="submission" date="2013-11" db="EMBL/GenBank/DDBJ databases">
        <title>The Genome Sequence of Phytophthora parasitica CJ01A1.</title>
        <authorList>
            <consortium name="The Broad Institute Genomics Platform"/>
            <person name="Russ C."/>
            <person name="Tyler B."/>
            <person name="Panabieres F."/>
            <person name="Shan W."/>
            <person name="Tripathy S."/>
            <person name="Grunwald N."/>
            <person name="Machado M."/>
            <person name="Johnson C.S."/>
            <person name="Walker B."/>
            <person name="Young S.K."/>
            <person name="Zeng Q."/>
            <person name="Gargeya S."/>
            <person name="Fitzgerald M."/>
            <person name="Haas B."/>
            <person name="Abouelleil A."/>
            <person name="Allen A.W."/>
            <person name="Alvarado L."/>
            <person name="Arachchi H.M."/>
            <person name="Berlin A.M."/>
            <person name="Chapman S.B."/>
            <person name="Gainer-Dewar J."/>
            <person name="Goldberg J."/>
            <person name="Griggs A."/>
            <person name="Gujja S."/>
            <person name="Hansen M."/>
            <person name="Howarth C."/>
            <person name="Imamovic A."/>
            <person name="Ireland A."/>
            <person name="Larimer J."/>
            <person name="McCowan C."/>
            <person name="Murphy C."/>
            <person name="Pearson M."/>
            <person name="Poon T.W."/>
            <person name="Priest M."/>
            <person name="Roberts A."/>
            <person name="Saif S."/>
            <person name="Shea T."/>
            <person name="Sisk P."/>
            <person name="Sykes S."/>
            <person name="Wortman J."/>
            <person name="Nusbaum C."/>
            <person name="Birren B."/>
        </authorList>
    </citation>
    <scope>NUCLEOTIDE SEQUENCE [LARGE SCALE GENOMIC DNA]</scope>
    <source>
        <strain evidence="1 2">CJ01A1</strain>
    </source>
</reference>
<protein>
    <submittedName>
        <fullName evidence="1">Uncharacterized protein</fullName>
    </submittedName>
</protein>
<dbReference type="EMBL" id="ANIX01004820">
    <property type="protein sequence ID" value="ETP00009.1"/>
    <property type="molecule type" value="Genomic_DNA"/>
</dbReference>
<dbReference type="Proteomes" id="UP000018958">
    <property type="component" value="Unassembled WGS sequence"/>
</dbReference>
<comment type="caution">
    <text evidence="1">The sequence shown here is derived from an EMBL/GenBank/DDBJ whole genome shotgun (WGS) entry which is preliminary data.</text>
</comment>
<organism evidence="1 2">
    <name type="scientific">Phytophthora nicotianae CJ01A1</name>
    <dbReference type="NCBI Taxonomy" id="1317063"/>
    <lineage>
        <taxon>Eukaryota</taxon>
        <taxon>Sar</taxon>
        <taxon>Stramenopiles</taxon>
        <taxon>Oomycota</taxon>
        <taxon>Peronosporomycetes</taxon>
        <taxon>Peronosporales</taxon>
        <taxon>Peronosporaceae</taxon>
        <taxon>Phytophthora</taxon>
    </lineage>
</organism>
<dbReference type="OrthoDB" id="93090at2759"/>